<dbReference type="GO" id="GO:0005886">
    <property type="term" value="C:plasma membrane"/>
    <property type="evidence" value="ECO:0007669"/>
    <property type="project" value="UniProtKB-SubCell"/>
</dbReference>
<keyword evidence="4" id="KW-0762">Sugar transport</keyword>
<comment type="subcellular location">
    <subcellularLocation>
        <location evidence="1">Cell membrane</location>
        <topology evidence="1">Multi-pass membrane protein</topology>
    </subcellularLocation>
</comment>
<evidence type="ECO:0000256" key="2">
    <source>
        <dbReference type="ARBA" id="ARBA00022448"/>
    </source>
</evidence>
<feature type="transmembrane region" description="Helical" evidence="8">
    <location>
        <begin position="178"/>
        <end position="203"/>
    </location>
</feature>
<evidence type="ECO:0000256" key="1">
    <source>
        <dbReference type="ARBA" id="ARBA00004651"/>
    </source>
</evidence>
<accession>A0A1R4KFY6</accession>
<evidence type="ECO:0000256" key="7">
    <source>
        <dbReference type="ARBA" id="ARBA00023136"/>
    </source>
</evidence>
<keyword evidence="3" id="KW-1003">Cell membrane</keyword>
<feature type="transmembrane region" description="Helical" evidence="8">
    <location>
        <begin position="307"/>
        <end position="329"/>
    </location>
</feature>
<evidence type="ECO:0000313" key="10">
    <source>
        <dbReference type="EMBL" id="SJN43230.1"/>
    </source>
</evidence>
<dbReference type="EMBL" id="FUKW01000137">
    <property type="protein sequence ID" value="SJN43230.1"/>
    <property type="molecule type" value="Genomic_DNA"/>
</dbReference>
<evidence type="ECO:0000256" key="3">
    <source>
        <dbReference type="ARBA" id="ARBA00022475"/>
    </source>
</evidence>
<feature type="transmembrane region" description="Helical" evidence="8">
    <location>
        <begin position="136"/>
        <end position="158"/>
    </location>
</feature>
<name>A0A1R4KFY6_9LACT</name>
<keyword evidence="6 8" id="KW-1133">Transmembrane helix</keyword>
<evidence type="ECO:0000256" key="4">
    <source>
        <dbReference type="ARBA" id="ARBA00022597"/>
    </source>
</evidence>
<feature type="transmembrane region" description="Helical" evidence="8">
    <location>
        <begin position="16"/>
        <end position="38"/>
    </location>
</feature>
<dbReference type="GO" id="GO:0009401">
    <property type="term" value="P:phosphoenolpyruvate-dependent sugar phosphotransferase system"/>
    <property type="evidence" value="ECO:0007669"/>
    <property type="project" value="InterPro"/>
</dbReference>
<gene>
    <name evidence="10" type="ORF">FM115_09935</name>
</gene>
<proteinExistence type="predicted"/>
<keyword evidence="2" id="KW-0813">Transport</keyword>
<dbReference type="InterPro" id="IPR003352">
    <property type="entry name" value="PTS_EIIC"/>
</dbReference>
<dbReference type="Proteomes" id="UP000195611">
    <property type="component" value="Unassembled WGS sequence"/>
</dbReference>
<dbReference type="GO" id="GO:0008982">
    <property type="term" value="F:protein-N(PI)-phosphohistidine-sugar phosphotransferase activity"/>
    <property type="evidence" value="ECO:0007669"/>
    <property type="project" value="InterPro"/>
</dbReference>
<evidence type="ECO:0000256" key="5">
    <source>
        <dbReference type="ARBA" id="ARBA00022692"/>
    </source>
</evidence>
<feature type="transmembrane region" description="Helical" evidence="8">
    <location>
        <begin position="260"/>
        <end position="278"/>
    </location>
</feature>
<evidence type="ECO:0000256" key="8">
    <source>
        <dbReference type="SAM" id="Phobius"/>
    </source>
</evidence>
<keyword evidence="7 8" id="KW-0472">Membrane</keyword>
<evidence type="ECO:0000313" key="11">
    <source>
        <dbReference type="Proteomes" id="UP000195611"/>
    </source>
</evidence>
<feature type="domain" description="Phosphotransferase system EIIC" evidence="9">
    <location>
        <begin position="15"/>
        <end position="342"/>
    </location>
</feature>
<organism evidence="10 11">
    <name type="scientific">Marinilactibacillus psychrotolerans 42ea</name>
    <dbReference type="NCBI Taxonomy" id="1255609"/>
    <lineage>
        <taxon>Bacteria</taxon>
        <taxon>Bacillati</taxon>
        <taxon>Bacillota</taxon>
        <taxon>Bacilli</taxon>
        <taxon>Lactobacillales</taxon>
        <taxon>Carnobacteriaceae</taxon>
        <taxon>Marinilactibacillus</taxon>
    </lineage>
</organism>
<evidence type="ECO:0000256" key="6">
    <source>
        <dbReference type="ARBA" id="ARBA00022989"/>
    </source>
</evidence>
<feature type="transmembrane region" description="Helical" evidence="8">
    <location>
        <begin position="50"/>
        <end position="72"/>
    </location>
</feature>
<dbReference type="AlphaFoldDB" id="A0A1R4KFY6"/>
<protein>
    <submittedName>
        <fullName evidence="10">Membrane protein, putative</fullName>
    </submittedName>
</protein>
<feature type="transmembrane region" description="Helical" evidence="8">
    <location>
        <begin position="100"/>
        <end position="124"/>
    </location>
</feature>
<evidence type="ECO:0000259" key="9">
    <source>
        <dbReference type="Pfam" id="PF13303"/>
    </source>
</evidence>
<keyword evidence="5 8" id="KW-0812">Transmembrane</keyword>
<dbReference type="RefSeq" id="WP_087059796.1">
    <property type="nucleotide sequence ID" value="NZ_FUKW01000137.1"/>
</dbReference>
<feature type="transmembrane region" description="Helical" evidence="8">
    <location>
        <begin position="210"/>
        <end position="230"/>
    </location>
</feature>
<dbReference type="Pfam" id="PF13303">
    <property type="entry name" value="PTS_EIIC_2"/>
    <property type="match status" value="1"/>
</dbReference>
<reference evidence="10 11" key="1">
    <citation type="submission" date="2017-02" db="EMBL/GenBank/DDBJ databases">
        <authorList>
            <person name="Peterson S.W."/>
        </authorList>
    </citation>
    <scope>NUCLEOTIDE SEQUENCE [LARGE SCALE GENOMIC DNA]</scope>
    <source>
        <strain evidence="10 11">42ea</strain>
    </source>
</reference>
<sequence length="348" mass="35797">MSKKESYTFKDYTNKVLAGTAGAIVIGLIANAILGGIFKALIPYGSIFGTLAMVVSTMQFLTPVLVGVLVAMQFNLNPMESVIVGSATFLGSGAYDATDAGIMLVGIGDLVNVMLISGIAVYAVRALQGKLGSLNLILLPIIVGAGVGTIGLLTLPYVSLVTASIGNVINSFTQLQPLLMTLLISIAFSVLIISPISTVAIGIAIGITGLGAGAAAIGITACTAVLVIGSRKVNESGTTLAILLGAMKMMMPNLVRHPQIVIPVIANAVLSAFGAYILNIQGVPETAGFGIVGLVGPIQAANMGTSILLVAIAYFVIPFVGAIVIDLLFTKVLNLYDHEIFKFVTTDN</sequence>